<keyword evidence="1" id="KW-0732">Signal</keyword>
<dbReference type="InParanoid" id="A0A517SLN4"/>
<name>A0A517SLN4_9PLAN</name>
<protein>
    <submittedName>
        <fullName evidence="2">Uncharacterized protein</fullName>
    </submittedName>
</protein>
<keyword evidence="3" id="KW-1185">Reference proteome</keyword>
<evidence type="ECO:0000313" key="2">
    <source>
        <dbReference type="EMBL" id="QDT57037.1"/>
    </source>
</evidence>
<accession>A0A517SLN4</accession>
<feature type="chain" id="PRO_5021785136" evidence="1">
    <location>
        <begin position="24"/>
        <end position="205"/>
    </location>
</feature>
<evidence type="ECO:0000313" key="3">
    <source>
        <dbReference type="Proteomes" id="UP000315700"/>
    </source>
</evidence>
<dbReference type="KEGG" id="ccos:Pan44_51020"/>
<organism evidence="2 3">
    <name type="scientific">Caulifigura coniformis</name>
    <dbReference type="NCBI Taxonomy" id="2527983"/>
    <lineage>
        <taxon>Bacteria</taxon>
        <taxon>Pseudomonadati</taxon>
        <taxon>Planctomycetota</taxon>
        <taxon>Planctomycetia</taxon>
        <taxon>Planctomycetales</taxon>
        <taxon>Planctomycetaceae</taxon>
        <taxon>Caulifigura</taxon>
    </lineage>
</organism>
<reference evidence="2 3" key="1">
    <citation type="submission" date="2019-02" db="EMBL/GenBank/DDBJ databases">
        <title>Deep-cultivation of Planctomycetes and their phenomic and genomic characterization uncovers novel biology.</title>
        <authorList>
            <person name="Wiegand S."/>
            <person name="Jogler M."/>
            <person name="Boedeker C."/>
            <person name="Pinto D."/>
            <person name="Vollmers J."/>
            <person name="Rivas-Marin E."/>
            <person name="Kohn T."/>
            <person name="Peeters S.H."/>
            <person name="Heuer A."/>
            <person name="Rast P."/>
            <person name="Oberbeckmann S."/>
            <person name="Bunk B."/>
            <person name="Jeske O."/>
            <person name="Meyerdierks A."/>
            <person name="Storesund J.E."/>
            <person name="Kallscheuer N."/>
            <person name="Luecker S."/>
            <person name="Lage O.M."/>
            <person name="Pohl T."/>
            <person name="Merkel B.J."/>
            <person name="Hornburger P."/>
            <person name="Mueller R.-W."/>
            <person name="Bruemmer F."/>
            <person name="Labrenz M."/>
            <person name="Spormann A.M."/>
            <person name="Op den Camp H."/>
            <person name="Overmann J."/>
            <person name="Amann R."/>
            <person name="Jetten M.S.M."/>
            <person name="Mascher T."/>
            <person name="Medema M.H."/>
            <person name="Devos D.P."/>
            <person name="Kaster A.-K."/>
            <person name="Ovreas L."/>
            <person name="Rohde M."/>
            <person name="Galperin M.Y."/>
            <person name="Jogler C."/>
        </authorList>
    </citation>
    <scope>NUCLEOTIDE SEQUENCE [LARGE SCALE GENOMIC DNA]</scope>
    <source>
        <strain evidence="2 3">Pan44</strain>
    </source>
</reference>
<dbReference type="Proteomes" id="UP000315700">
    <property type="component" value="Chromosome"/>
</dbReference>
<gene>
    <name evidence="2" type="ORF">Pan44_51020</name>
</gene>
<dbReference type="AlphaFoldDB" id="A0A517SLN4"/>
<evidence type="ECO:0000256" key="1">
    <source>
        <dbReference type="SAM" id="SignalP"/>
    </source>
</evidence>
<dbReference type="OrthoDB" id="290569at2"/>
<feature type="signal peptide" evidence="1">
    <location>
        <begin position="1"/>
        <end position="23"/>
    </location>
</feature>
<proteinExistence type="predicted"/>
<sequence precursor="true">MNTFTTLRALFPLLLATAFLADAAPLHAQQNGTETIAFRLVEWKASHFNNPADAQKHAEQLRQLGCEVAVDQHDGHIDVRTRTGGWKSVTLGSHALCDQWEAWLKSAGFETLHGHGHAPAAGSIAVQFQQPAWRTQHFNNQAQAQETALLFKALGCEVQEGQHAGHFDLTVRCTTARTLTCASHDQAHALQNWLNQNGFQTQHAH</sequence>
<dbReference type="RefSeq" id="WP_145034431.1">
    <property type="nucleotide sequence ID" value="NZ_CP036271.1"/>
</dbReference>
<dbReference type="EMBL" id="CP036271">
    <property type="protein sequence ID" value="QDT57037.1"/>
    <property type="molecule type" value="Genomic_DNA"/>
</dbReference>